<evidence type="ECO:0000259" key="2">
    <source>
        <dbReference type="Pfam" id="PF05239"/>
    </source>
</evidence>
<feature type="compositionally biased region" description="Acidic residues" evidence="1">
    <location>
        <begin position="282"/>
        <end position="299"/>
    </location>
</feature>
<evidence type="ECO:0000313" key="3">
    <source>
        <dbReference type="EMBL" id="PSF35980.1"/>
    </source>
</evidence>
<reference evidence="3 4" key="2">
    <citation type="submission" date="2018-03" db="EMBL/GenBank/DDBJ databases">
        <authorList>
            <person name="Keele B.F."/>
        </authorList>
    </citation>
    <scope>NUCLEOTIDE SEQUENCE [LARGE SCALE GENOMIC DNA]</scope>
    <source>
        <strain evidence="3 4">CCALA 016</strain>
    </source>
</reference>
<accession>A0A2T1LW26</accession>
<dbReference type="PANTHER" id="PTHR36740:SF1">
    <property type="entry name" value="PRC-BARREL DOMAIN-CONTAINING PROTEIN"/>
    <property type="match status" value="1"/>
</dbReference>
<evidence type="ECO:0000313" key="4">
    <source>
        <dbReference type="Proteomes" id="UP000239001"/>
    </source>
</evidence>
<dbReference type="InterPro" id="IPR011033">
    <property type="entry name" value="PRC_barrel-like_sf"/>
</dbReference>
<feature type="region of interest" description="Disordered" evidence="1">
    <location>
        <begin position="215"/>
        <end position="244"/>
    </location>
</feature>
<dbReference type="AlphaFoldDB" id="A0A2T1LW26"/>
<dbReference type="Pfam" id="PF05239">
    <property type="entry name" value="PRC"/>
    <property type="match status" value="2"/>
</dbReference>
<keyword evidence="4" id="KW-1185">Reference proteome</keyword>
<gene>
    <name evidence="3" type="ORF">C7H19_14645</name>
</gene>
<feature type="domain" description="PRC-barrel" evidence="2">
    <location>
        <begin position="88"/>
        <end position="163"/>
    </location>
</feature>
<proteinExistence type="predicted"/>
<reference evidence="3 4" key="1">
    <citation type="submission" date="2018-03" db="EMBL/GenBank/DDBJ databases">
        <title>The ancient ancestry and fast evolution of plastids.</title>
        <authorList>
            <person name="Moore K.R."/>
            <person name="Magnabosco C."/>
            <person name="Momper L."/>
            <person name="Gold D.A."/>
            <person name="Bosak T."/>
            <person name="Fournier G.P."/>
        </authorList>
    </citation>
    <scope>NUCLEOTIDE SEQUENCE [LARGE SCALE GENOMIC DNA]</scope>
    <source>
        <strain evidence="3 4">CCALA 016</strain>
    </source>
</reference>
<dbReference type="Proteomes" id="UP000239001">
    <property type="component" value="Unassembled WGS sequence"/>
</dbReference>
<feature type="domain" description="PRC-barrel" evidence="2">
    <location>
        <begin position="7"/>
        <end position="75"/>
    </location>
</feature>
<protein>
    <submittedName>
        <fullName evidence="3">Photosystem reaction center subunit H</fullName>
    </submittedName>
</protein>
<organism evidence="3 4">
    <name type="scientific">Aphanothece hegewaldii CCALA 016</name>
    <dbReference type="NCBI Taxonomy" id="2107694"/>
    <lineage>
        <taxon>Bacteria</taxon>
        <taxon>Bacillati</taxon>
        <taxon>Cyanobacteriota</taxon>
        <taxon>Cyanophyceae</taxon>
        <taxon>Oscillatoriophycideae</taxon>
        <taxon>Chroococcales</taxon>
        <taxon>Aphanothecaceae</taxon>
        <taxon>Aphanothece</taxon>
    </lineage>
</organism>
<dbReference type="EMBL" id="PXOH01000016">
    <property type="protein sequence ID" value="PSF35980.1"/>
    <property type="molecule type" value="Genomic_DNA"/>
</dbReference>
<feature type="region of interest" description="Disordered" evidence="1">
    <location>
        <begin position="256"/>
        <end position="324"/>
    </location>
</feature>
<dbReference type="InterPro" id="IPR027275">
    <property type="entry name" value="PRC-brl_dom"/>
</dbReference>
<name>A0A2T1LW26_9CHRO</name>
<dbReference type="RefSeq" id="WP_106457627.1">
    <property type="nucleotide sequence ID" value="NZ_PXOH01000016.1"/>
</dbReference>
<dbReference type="Gene3D" id="2.30.30.240">
    <property type="entry name" value="PRC-barrel domain"/>
    <property type="match status" value="2"/>
</dbReference>
<feature type="compositionally biased region" description="Basic and acidic residues" evidence="1">
    <location>
        <begin position="263"/>
        <end position="281"/>
    </location>
</feature>
<dbReference type="SUPFAM" id="SSF50346">
    <property type="entry name" value="PRC-barrel domain"/>
    <property type="match status" value="2"/>
</dbReference>
<evidence type="ECO:0000256" key="1">
    <source>
        <dbReference type="SAM" id="MobiDB-lite"/>
    </source>
</evidence>
<sequence>MTTENTRLRSEFLNTQVITRDNGKKLGVVKEILVDIDRREVVSFGLRDNFLSMTGMPQYMYLSSIRQTGDVILVDDENVIEPVDIDIYTTLISSEVITETGEPLGRVRDFQFDPLSGKVISIIIASLGLPQIPEQLISTYEFSIEEVISSGPNRLIVFEGAEERLTQLSVGVLERMGIGRPPWEKEEEEIYYPPTAKPENQLPTGIPIRTPVEAARSAPALEQRWDEDDDYEPVRSTMQAPQQTLAMRYEDEYEAELEEDNWGEARQEREVERYRPPIQKEDDYDDEEDIQNDVWDDADTYQPQRVNIPERQKNRIPEYEEETN</sequence>
<comment type="caution">
    <text evidence="3">The sequence shown here is derived from an EMBL/GenBank/DDBJ whole genome shotgun (WGS) entry which is preliminary data.</text>
</comment>
<dbReference type="OrthoDB" id="570311at2"/>
<dbReference type="PANTHER" id="PTHR36740">
    <property type="entry name" value="PRC DOMAIN-CONTAINING PROTEIN"/>
    <property type="match status" value="1"/>
</dbReference>
<feature type="compositionally biased region" description="Basic and acidic residues" evidence="1">
    <location>
        <begin position="308"/>
        <end position="318"/>
    </location>
</feature>